<accession>A0A521BV41</accession>
<evidence type="ECO:0000313" key="3">
    <source>
        <dbReference type="Proteomes" id="UP000319040"/>
    </source>
</evidence>
<feature type="chain" id="PRO_5022030982" description="DUF3575 domain-containing protein" evidence="1">
    <location>
        <begin position="22"/>
        <end position="266"/>
    </location>
</feature>
<evidence type="ECO:0000256" key="1">
    <source>
        <dbReference type="SAM" id="SignalP"/>
    </source>
</evidence>
<dbReference type="RefSeq" id="WP_142532423.1">
    <property type="nucleotide sequence ID" value="NZ_FXTB01000002.1"/>
</dbReference>
<name>A0A521BV41_SACCC</name>
<feature type="signal peptide" evidence="1">
    <location>
        <begin position="1"/>
        <end position="21"/>
    </location>
</feature>
<protein>
    <recommendedName>
        <fullName evidence="4">DUF3575 domain-containing protein</fullName>
    </recommendedName>
</protein>
<keyword evidence="1" id="KW-0732">Signal</keyword>
<reference evidence="2 3" key="1">
    <citation type="submission" date="2017-05" db="EMBL/GenBank/DDBJ databases">
        <authorList>
            <person name="Varghese N."/>
            <person name="Submissions S."/>
        </authorList>
    </citation>
    <scope>NUCLEOTIDE SEQUENCE [LARGE SCALE GENOMIC DNA]</scope>
    <source>
        <strain evidence="2 3">DSM 27040</strain>
    </source>
</reference>
<dbReference type="EMBL" id="FXTB01000002">
    <property type="protein sequence ID" value="SMO51037.1"/>
    <property type="molecule type" value="Genomic_DNA"/>
</dbReference>
<evidence type="ECO:0000313" key="2">
    <source>
        <dbReference type="EMBL" id="SMO51037.1"/>
    </source>
</evidence>
<evidence type="ECO:0008006" key="4">
    <source>
        <dbReference type="Google" id="ProtNLM"/>
    </source>
</evidence>
<dbReference type="AlphaFoldDB" id="A0A521BV41"/>
<dbReference type="OrthoDB" id="1007476at2"/>
<organism evidence="2 3">
    <name type="scientific">Saccharicrinis carchari</name>
    <dbReference type="NCBI Taxonomy" id="1168039"/>
    <lineage>
        <taxon>Bacteria</taxon>
        <taxon>Pseudomonadati</taxon>
        <taxon>Bacteroidota</taxon>
        <taxon>Bacteroidia</taxon>
        <taxon>Marinilabiliales</taxon>
        <taxon>Marinilabiliaceae</taxon>
        <taxon>Saccharicrinis</taxon>
    </lineage>
</organism>
<proteinExistence type="predicted"/>
<keyword evidence="3" id="KW-1185">Reference proteome</keyword>
<gene>
    <name evidence="2" type="ORF">SAMN06265379_102106</name>
</gene>
<sequence length="266" mass="30291">MKKPHLIVLTLCLLAFVPLKAQDLLIKNNNDSISCIVKEIGDEDIKYINPEISETILFGVNKDKVRKIVFANGKELEFSEHMFDPNNYVTDKKHNIKINFLSPLFNSTNISYEKSIAPGQSFETALGIIGAGWDIGENEETGIFVKVGYKFIKSPDYYIKGQRFAHILKGAYIRPEIAFSHYSYKNYFYNNWDEERVSDTNTMFAILLNIGKQWVYESGFVVDWFGGVGYGFGKDNKDFGLHKAFIGGVDEFPLAVTMGLRVGWNF</sequence>
<dbReference type="Proteomes" id="UP000319040">
    <property type="component" value="Unassembled WGS sequence"/>
</dbReference>